<name>A0A0A6URG4_ACTUT</name>
<accession>A0A0A6URG4</accession>
<dbReference type="GO" id="GO:0016627">
    <property type="term" value="F:oxidoreductase activity, acting on the CH-CH group of donors"/>
    <property type="evidence" value="ECO:0007669"/>
    <property type="project" value="TreeGrafter"/>
</dbReference>
<sequence length="142" mass="15231">MATAMSDTEVRAFLTAGTRTGKLATVRADGSPHVVPIWFVLDGDDLVFNTGADTVKGRALARDGRAVVCADQETAPYAYVTVRGTATLSTDLAEMRTWATKIAGRYMGPERADEYGARNAVEGELLVRLRMEKVTGFTGVAD</sequence>
<dbReference type="SUPFAM" id="SSF50475">
    <property type="entry name" value="FMN-binding split barrel"/>
    <property type="match status" value="1"/>
</dbReference>
<dbReference type="PANTHER" id="PTHR35176:SF1">
    <property type="entry name" value="F420H(2)-DEPENDENT BILIVERDIN REDUCTASE"/>
    <property type="match status" value="1"/>
</dbReference>
<reference evidence="3 4" key="1">
    <citation type="submission" date="2014-10" db="EMBL/GenBank/DDBJ databases">
        <title>Draft genome sequence of Actinoplanes utahensis NRRL 12052.</title>
        <authorList>
            <person name="Velasco-Bucheli B."/>
            <person name="del Cerro C."/>
            <person name="Hormigo D."/>
            <person name="Garcia J.L."/>
            <person name="Acebal C."/>
            <person name="Arroyo M."/>
            <person name="de la Mata I."/>
        </authorList>
    </citation>
    <scope>NUCLEOTIDE SEQUENCE [LARGE SCALE GENOMIC DNA]</scope>
    <source>
        <strain evidence="3 4">NRRL 12052</strain>
    </source>
</reference>
<gene>
    <name evidence="3" type="ORF">MB27_10525</name>
</gene>
<feature type="domain" description="Pyridoxamine 5'-phosphate oxidase N-terminal" evidence="2">
    <location>
        <begin position="8"/>
        <end position="116"/>
    </location>
</feature>
<evidence type="ECO:0000313" key="4">
    <source>
        <dbReference type="Proteomes" id="UP000054537"/>
    </source>
</evidence>
<dbReference type="PANTHER" id="PTHR35176">
    <property type="entry name" value="HEME OXYGENASE HI_0854-RELATED"/>
    <property type="match status" value="1"/>
</dbReference>
<keyword evidence="1" id="KW-0560">Oxidoreductase</keyword>
<keyword evidence="4" id="KW-1185">Reference proteome</keyword>
<dbReference type="eggNOG" id="COG3871">
    <property type="taxonomic scope" value="Bacteria"/>
</dbReference>
<dbReference type="InterPro" id="IPR011576">
    <property type="entry name" value="Pyridox_Oxase_N"/>
</dbReference>
<comment type="caution">
    <text evidence="3">The sequence shown here is derived from an EMBL/GenBank/DDBJ whole genome shotgun (WGS) entry which is preliminary data.</text>
</comment>
<dbReference type="InterPro" id="IPR052019">
    <property type="entry name" value="F420H2_bilvrd_red/Heme_oxyg"/>
</dbReference>
<dbReference type="RefSeq" id="WP_043524037.1">
    <property type="nucleotide sequence ID" value="NZ_BAABKU010000015.1"/>
</dbReference>
<dbReference type="EMBL" id="JRTT01000010">
    <property type="protein sequence ID" value="KHD77613.1"/>
    <property type="molecule type" value="Genomic_DNA"/>
</dbReference>
<dbReference type="AlphaFoldDB" id="A0A0A6URG4"/>
<dbReference type="InterPro" id="IPR012349">
    <property type="entry name" value="Split_barrel_FMN-bd"/>
</dbReference>
<dbReference type="Gene3D" id="2.30.110.10">
    <property type="entry name" value="Electron Transport, Fmn-binding Protein, Chain A"/>
    <property type="match status" value="1"/>
</dbReference>
<dbReference type="OrthoDB" id="157302at2"/>
<dbReference type="Pfam" id="PF01243">
    <property type="entry name" value="PNPOx_N"/>
    <property type="match status" value="1"/>
</dbReference>
<dbReference type="InterPro" id="IPR019920">
    <property type="entry name" value="F420-binding_dom_put"/>
</dbReference>
<organism evidence="3 4">
    <name type="scientific">Actinoplanes utahensis</name>
    <dbReference type="NCBI Taxonomy" id="1869"/>
    <lineage>
        <taxon>Bacteria</taxon>
        <taxon>Bacillati</taxon>
        <taxon>Actinomycetota</taxon>
        <taxon>Actinomycetes</taxon>
        <taxon>Micromonosporales</taxon>
        <taxon>Micromonosporaceae</taxon>
        <taxon>Actinoplanes</taxon>
    </lineage>
</organism>
<dbReference type="STRING" id="1869.MB27_10525"/>
<dbReference type="NCBIfam" id="TIGR03618">
    <property type="entry name" value="Rv1155_F420"/>
    <property type="match status" value="1"/>
</dbReference>
<evidence type="ECO:0000259" key="2">
    <source>
        <dbReference type="Pfam" id="PF01243"/>
    </source>
</evidence>
<evidence type="ECO:0000256" key="1">
    <source>
        <dbReference type="ARBA" id="ARBA00023002"/>
    </source>
</evidence>
<evidence type="ECO:0000313" key="3">
    <source>
        <dbReference type="EMBL" id="KHD77613.1"/>
    </source>
</evidence>
<dbReference type="GO" id="GO:0005829">
    <property type="term" value="C:cytosol"/>
    <property type="evidence" value="ECO:0007669"/>
    <property type="project" value="TreeGrafter"/>
</dbReference>
<proteinExistence type="predicted"/>
<dbReference type="Proteomes" id="UP000054537">
    <property type="component" value="Unassembled WGS sequence"/>
</dbReference>
<protein>
    <submittedName>
        <fullName evidence="3">Pyridoxamine 5-phosphate oxidase</fullName>
    </submittedName>
</protein>
<dbReference type="GO" id="GO:0070967">
    <property type="term" value="F:coenzyme F420 binding"/>
    <property type="evidence" value="ECO:0007669"/>
    <property type="project" value="TreeGrafter"/>
</dbReference>